<accession>A0A0C2RGW9</accession>
<dbReference type="EMBL" id="JXRP01000009">
    <property type="protein sequence ID" value="KIL49415.1"/>
    <property type="molecule type" value="Genomic_DNA"/>
</dbReference>
<dbReference type="RefSeq" id="WP_041086573.1">
    <property type="nucleotide sequence ID" value="NZ_JXRP01000009.1"/>
</dbReference>
<name>A0A0C2RGW9_9BACL</name>
<protein>
    <recommendedName>
        <fullName evidence="15">Methyl-accepting chemotaxis protein</fullName>
    </recommendedName>
</protein>
<dbReference type="AlphaFoldDB" id="A0A0C2RGW9"/>
<keyword evidence="14" id="KW-1185">Reference proteome</keyword>
<dbReference type="SMART" id="SM00283">
    <property type="entry name" value="MA"/>
    <property type="match status" value="1"/>
</dbReference>
<dbReference type="PATRIC" id="fig|889306.3.peg.886"/>
<dbReference type="Gene3D" id="3.30.450.20">
    <property type="entry name" value="PAS domain"/>
    <property type="match status" value="1"/>
</dbReference>
<dbReference type="Gene3D" id="6.10.340.10">
    <property type="match status" value="1"/>
</dbReference>
<dbReference type="SUPFAM" id="SSF103190">
    <property type="entry name" value="Sensory domain-like"/>
    <property type="match status" value="1"/>
</dbReference>
<dbReference type="PANTHER" id="PTHR32089:SF112">
    <property type="entry name" value="LYSOZYME-LIKE PROTEIN-RELATED"/>
    <property type="match status" value="1"/>
</dbReference>
<dbReference type="InterPro" id="IPR003660">
    <property type="entry name" value="HAMP_dom"/>
</dbReference>
<dbReference type="SUPFAM" id="SSF58104">
    <property type="entry name" value="Methyl-accepting chemotaxis protein (MCP) signaling domain"/>
    <property type="match status" value="1"/>
</dbReference>
<dbReference type="SMART" id="SM00304">
    <property type="entry name" value="HAMP"/>
    <property type="match status" value="1"/>
</dbReference>
<evidence type="ECO:0000256" key="3">
    <source>
        <dbReference type="ARBA" id="ARBA00022500"/>
    </source>
</evidence>
<dbReference type="STRING" id="889306.KP78_08830"/>
<dbReference type="OrthoDB" id="9762005at2"/>
<keyword evidence="2" id="KW-1003">Cell membrane</keyword>
<keyword evidence="7 9" id="KW-0807">Transducer</keyword>
<dbReference type="PROSITE" id="PS50885">
    <property type="entry name" value="HAMP"/>
    <property type="match status" value="1"/>
</dbReference>
<evidence type="ECO:0000313" key="14">
    <source>
        <dbReference type="Proteomes" id="UP000031938"/>
    </source>
</evidence>
<dbReference type="Pfam" id="PF00672">
    <property type="entry name" value="HAMP"/>
    <property type="match status" value="1"/>
</dbReference>
<feature type="domain" description="Methyl-accepting transducer" evidence="11">
    <location>
        <begin position="371"/>
        <end position="621"/>
    </location>
</feature>
<dbReference type="PANTHER" id="PTHR32089">
    <property type="entry name" value="METHYL-ACCEPTING CHEMOTAXIS PROTEIN MCPB"/>
    <property type="match status" value="1"/>
</dbReference>
<dbReference type="GO" id="GO:0005886">
    <property type="term" value="C:plasma membrane"/>
    <property type="evidence" value="ECO:0007669"/>
    <property type="project" value="UniProtKB-SubCell"/>
</dbReference>
<evidence type="ECO:0000256" key="8">
    <source>
        <dbReference type="ARBA" id="ARBA00029447"/>
    </source>
</evidence>
<evidence type="ECO:0000259" key="11">
    <source>
        <dbReference type="PROSITE" id="PS50111"/>
    </source>
</evidence>
<organism evidence="13 14">
    <name type="scientific">Jeotgalibacillus soli</name>
    <dbReference type="NCBI Taxonomy" id="889306"/>
    <lineage>
        <taxon>Bacteria</taxon>
        <taxon>Bacillati</taxon>
        <taxon>Bacillota</taxon>
        <taxon>Bacilli</taxon>
        <taxon>Bacillales</taxon>
        <taxon>Caryophanaceae</taxon>
        <taxon>Jeotgalibacillus</taxon>
    </lineage>
</organism>
<keyword evidence="4 10" id="KW-0812">Transmembrane</keyword>
<evidence type="ECO:0008006" key="15">
    <source>
        <dbReference type="Google" id="ProtNLM"/>
    </source>
</evidence>
<evidence type="ECO:0000259" key="12">
    <source>
        <dbReference type="PROSITE" id="PS50885"/>
    </source>
</evidence>
<reference evidence="13 14" key="1">
    <citation type="submission" date="2015-01" db="EMBL/GenBank/DDBJ databases">
        <title>Genome sequencing of Jeotgalibacillus soli.</title>
        <authorList>
            <person name="Goh K.M."/>
            <person name="Chan K.-G."/>
            <person name="Yaakop A.S."/>
            <person name="Ee R."/>
            <person name="Gan H.M."/>
            <person name="Chan C.S."/>
        </authorList>
    </citation>
    <scope>NUCLEOTIDE SEQUENCE [LARGE SCALE GENOMIC DNA]</scope>
    <source>
        <strain evidence="13 14">P9</strain>
    </source>
</reference>
<keyword evidence="6 10" id="KW-0472">Membrane</keyword>
<evidence type="ECO:0000256" key="6">
    <source>
        <dbReference type="ARBA" id="ARBA00023136"/>
    </source>
</evidence>
<dbReference type="Gene3D" id="1.10.287.950">
    <property type="entry name" value="Methyl-accepting chemotaxis protein"/>
    <property type="match status" value="1"/>
</dbReference>
<evidence type="ECO:0000256" key="4">
    <source>
        <dbReference type="ARBA" id="ARBA00022692"/>
    </source>
</evidence>
<dbReference type="CDD" id="cd12912">
    <property type="entry name" value="PDC2_MCP_like"/>
    <property type="match status" value="1"/>
</dbReference>
<dbReference type="PROSITE" id="PS50111">
    <property type="entry name" value="CHEMOTAXIS_TRANSDUC_2"/>
    <property type="match status" value="1"/>
</dbReference>
<dbReference type="InterPro" id="IPR029151">
    <property type="entry name" value="Sensor-like_sf"/>
</dbReference>
<gene>
    <name evidence="13" type="ORF">KP78_08830</name>
</gene>
<dbReference type="CDD" id="cd06225">
    <property type="entry name" value="HAMP"/>
    <property type="match status" value="1"/>
</dbReference>
<keyword evidence="3" id="KW-0145">Chemotaxis</keyword>
<evidence type="ECO:0000313" key="13">
    <source>
        <dbReference type="EMBL" id="KIL49415.1"/>
    </source>
</evidence>
<proteinExistence type="inferred from homology"/>
<evidence type="ECO:0000256" key="2">
    <source>
        <dbReference type="ARBA" id="ARBA00022475"/>
    </source>
</evidence>
<dbReference type="Proteomes" id="UP000031938">
    <property type="component" value="Unassembled WGS sequence"/>
</dbReference>
<dbReference type="GO" id="GO:0007165">
    <property type="term" value="P:signal transduction"/>
    <property type="evidence" value="ECO:0007669"/>
    <property type="project" value="UniProtKB-KW"/>
</dbReference>
<dbReference type="CDD" id="cd11386">
    <property type="entry name" value="MCP_signal"/>
    <property type="match status" value="1"/>
</dbReference>
<keyword evidence="5 10" id="KW-1133">Transmembrane helix</keyword>
<dbReference type="InterPro" id="IPR004089">
    <property type="entry name" value="MCPsignal_dom"/>
</dbReference>
<dbReference type="InterPro" id="IPR033479">
    <property type="entry name" value="dCache_1"/>
</dbReference>
<dbReference type="Pfam" id="PF02743">
    <property type="entry name" value="dCache_1"/>
    <property type="match status" value="1"/>
</dbReference>
<evidence type="ECO:0000256" key="7">
    <source>
        <dbReference type="ARBA" id="ARBA00023224"/>
    </source>
</evidence>
<sequence length="659" mass="72102">MNSVKQKFLLTFLPIILLTLLAAFVIVYSKSNELLTDAFEEEALLMLDGSTNEIDNYFLIHVERLKNMVSSSDIKSMNDETQMSYLQRQMEAYPEYLALFVTDLNGDGFSTTGAEFNIADREYFQEIMDGAALSISDMIFSRSTGESSFVVAVPIQDNNGELLGLAASTFTTDTFSELVSSIEIGETGYAFVTQGDGLIIAHPTLDYIAEQNLTEFNIPELTEAQNNAEVSNAQTLQFELEGEGELYAFYEKIPSTDWNLFISVPSEEATMQLSSLRNLVMIAGLAAALLTTIAIILFAQSITRRLKELRNATEKIEQGDLTVRTALKGKDEIAILGQDINKMADTMNDMMNNIHHTSTQLNESSNYLVVASDETRESSEQVAQSISEVASGSSEVASSVTIVNEEVNEIAHQIDTIASNTNEVKGLTQASQKASVNGDREVNQAVTKMNEMNQTVHDLSTLIKNVDGKSSEIGKVVDIISQIADQTNLLALNASIEAARAGESGKGFAVVADEVRKLANETTHSVEQISQLISETQKESSRAVIAVNQGVQTVEESTKTFQVVAQVFKEIADDVEKINEKTQGIDDSIHHLKQVAQKIGEQVESISAITEEISASSEEVSATSEEQSASAELISQDAVKLQKLSEDLNELLNHFKANR</sequence>
<comment type="subcellular location">
    <subcellularLocation>
        <location evidence="1">Cell membrane</location>
        <topology evidence="1">Multi-pass membrane protein</topology>
    </subcellularLocation>
</comment>
<feature type="domain" description="HAMP" evidence="12">
    <location>
        <begin position="300"/>
        <end position="352"/>
    </location>
</feature>
<feature type="transmembrane region" description="Helical" evidence="10">
    <location>
        <begin position="279"/>
        <end position="299"/>
    </location>
</feature>
<dbReference type="CDD" id="cd12914">
    <property type="entry name" value="PDC1_DGC_like"/>
    <property type="match status" value="1"/>
</dbReference>
<evidence type="ECO:0000256" key="10">
    <source>
        <dbReference type="SAM" id="Phobius"/>
    </source>
</evidence>
<comment type="caution">
    <text evidence="13">The sequence shown here is derived from an EMBL/GenBank/DDBJ whole genome shotgun (WGS) entry which is preliminary data.</text>
</comment>
<comment type="similarity">
    <text evidence="8">Belongs to the methyl-accepting chemotaxis (MCP) protein family.</text>
</comment>
<evidence type="ECO:0000256" key="9">
    <source>
        <dbReference type="PROSITE-ProRule" id="PRU00284"/>
    </source>
</evidence>
<evidence type="ECO:0000256" key="5">
    <source>
        <dbReference type="ARBA" id="ARBA00022989"/>
    </source>
</evidence>
<dbReference type="GO" id="GO:0006935">
    <property type="term" value="P:chemotaxis"/>
    <property type="evidence" value="ECO:0007669"/>
    <property type="project" value="UniProtKB-KW"/>
</dbReference>
<dbReference type="Pfam" id="PF00015">
    <property type="entry name" value="MCPsignal"/>
    <property type="match status" value="1"/>
</dbReference>
<evidence type="ECO:0000256" key="1">
    <source>
        <dbReference type="ARBA" id="ARBA00004651"/>
    </source>
</evidence>